<protein>
    <submittedName>
        <fullName evidence="2 4">Uncharacterized protein</fullName>
    </submittedName>
</protein>
<reference evidence="4" key="1">
    <citation type="submission" date="2017-02" db="UniProtKB">
        <authorList>
            <consortium name="WormBaseParasite"/>
        </authorList>
    </citation>
    <scope>IDENTIFICATION</scope>
</reference>
<reference evidence="2 3" key="2">
    <citation type="submission" date="2018-11" db="EMBL/GenBank/DDBJ databases">
        <authorList>
            <consortium name="Pathogen Informatics"/>
        </authorList>
    </citation>
    <scope>NUCLEOTIDE SEQUENCE [LARGE SCALE GENOMIC DNA]</scope>
</reference>
<keyword evidence="1" id="KW-0812">Transmembrane</keyword>
<organism evidence="4">
    <name type="scientific">Hydatigena taeniaeformis</name>
    <name type="common">Feline tapeworm</name>
    <name type="synonym">Taenia taeniaeformis</name>
    <dbReference type="NCBI Taxonomy" id="6205"/>
    <lineage>
        <taxon>Eukaryota</taxon>
        <taxon>Metazoa</taxon>
        <taxon>Spiralia</taxon>
        <taxon>Lophotrochozoa</taxon>
        <taxon>Platyhelminthes</taxon>
        <taxon>Cestoda</taxon>
        <taxon>Eucestoda</taxon>
        <taxon>Cyclophyllidea</taxon>
        <taxon>Taeniidae</taxon>
        <taxon>Hydatigera</taxon>
    </lineage>
</organism>
<evidence type="ECO:0000313" key="3">
    <source>
        <dbReference type="Proteomes" id="UP000274429"/>
    </source>
</evidence>
<feature type="transmembrane region" description="Helical" evidence="1">
    <location>
        <begin position="57"/>
        <end position="81"/>
    </location>
</feature>
<evidence type="ECO:0000313" key="2">
    <source>
        <dbReference type="EMBL" id="VDM33570.1"/>
    </source>
</evidence>
<dbReference type="AlphaFoldDB" id="A0A0R3X5Y9"/>
<name>A0A0R3X5Y9_HYDTA</name>
<proteinExistence type="predicted"/>
<dbReference type="Proteomes" id="UP000274429">
    <property type="component" value="Unassembled WGS sequence"/>
</dbReference>
<gene>
    <name evidence="2" type="ORF">TTAC_LOCUS8891</name>
</gene>
<keyword evidence="1" id="KW-0472">Membrane</keyword>
<dbReference type="EMBL" id="UYWX01020619">
    <property type="protein sequence ID" value="VDM33570.1"/>
    <property type="molecule type" value="Genomic_DNA"/>
</dbReference>
<keyword evidence="1" id="KW-1133">Transmembrane helix</keyword>
<keyword evidence="3" id="KW-1185">Reference proteome</keyword>
<sequence length="82" mass="9139">MEVFNVLGGAFQVCHEKQGDSHRVVYFIAVNHEVAFTLCPRHATFCGLRHFTWSCGVLLLLLLLLRLLLLLGFGVVTGLVVE</sequence>
<accession>A0A0R3X5Y9</accession>
<dbReference type="WBParaSite" id="TTAC_0000890601-mRNA-1">
    <property type="protein sequence ID" value="TTAC_0000890601-mRNA-1"/>
    <property type="gene ID" value="TTAC_0000890601"/>
</dbReference>
<evidence type="ECO:0000313" key="4">
    <source>
        <dbReference type="WBParaSite" id="TTAC_0000890601-mRNA-1"/>
    </source>
</evidence>
<evidence type="ECO:0000256" key="1">
    <source>
        <dbReference type="SAM" id="Phobius"/>
    </source>
</evidence>